<dbReference type="InterPro" id="IPR050121">
    <property type="entry name" value="Cytochrome_P450_monoxygenase"/>
</dbReference>
<dbReference type="Gene3D" id="1.10.630.10">
    <property type="entry name" value="Cytochrome P450"/>
    <property type="match status" value="1"/>
</dbReference>
<evidence type="ECO:0000313" key="10">
    <source>
        <dbReference type="Proteomes" id="UP001345691"/>
    </source>
</evidence>
<dbReference type="InterPro" id="IPR001128">
    <property type="entry name" value="Cyt_P450"/>
</dbReference>
<evidence type="ECO:0000256" key="5">
    <source>
        <dbReference type="ARBA" id="ARBA00023002"/>
    </source>
</evidence>
<reference evidence="9 10" key="1">
    <citation type="submission" date="2023-08" db="EMBL/GenBank/DDBJ databases">
        <title>Black Yeasts Isolated from many extreme environments.</title>
        <authorList>
            <person name="Coleine C."/>
            <person name="Stajich J.E."/>
            <person name="Selbmann L."/>
        </authorList>
    </citation>
    <scope>NUCLEOTIDE SEQUENCE [LARGE SCALE GENOMIC DNA]</scope>
    <source>
        <strain evidence="9 10">CCFEE 6328</strain>
    </source>
</reference>
<evidence type="ECO:0000256" key="3">
    <source>
        <dbReference type="ARBA" id="ARBA00022617"/>
    </source>
</evidence>
<dbReference type="InterPro" id="IPR017972">
    <property type="entry name" value="Cyt_P450_CS"/>
</dbReference>
<dbReference type="InterPro" id="IPR002401">
    <property type="entry name" value="Cyt_P450_E_grp-I"/>
</dbReference>
<proteinExistence type="inferred from homology"/>
<keyword evidence="5 8" id="KW-0560">Oxidoreductase</keyword>
<protein>
    <recommendedName>
        <fullName evidence="11">Cytochrome P450 monooxygenase</fullName>
    </recommendedName>
</protein>
<comment type="caution">
    <text evidence="9">The sequence shown here is derived from an EMBL/GenBank/DDBJ whole genome shotgun (WGS) entry which is preliminary data.</text>
</comment>
<dbReference type="PANTHER" id="PTHR24305:SF210">
    <property type="entry name" value="CYTOCHROME P450 MONOOXYGENASE ASQL-RELATED"/>
    <property type="match status" value="1"/>
</dbReference>
<accession>A0ABR0IZL6</accession>
<sequence>MNSIILSSVAGVVVSLGMLTAAYTISIMVYNVYFHPLSSYPGPRIAASTVLWYMYSLGSGQHHRHCIVLHKKYGKVVRVGPNKLSFISPEAYKEIYGHRPGKSEMPKDQVYYGTLAKENLIVSNNADHARIRRLLAHAFSDRSLREQEDIMKQYVDLFMTRIAPVAQIGKSLDMVSWYNFTTFDIIGDLAFGEAFGSLEKSALHPWIQMIFEGIKAGTWLRCARYWPLLSKLLSWLIPKELIRKRDDHQALATQKVQKRLQQNVDRKDFTSYILRHNDEKGMSVREIEVNANLLIIAGSETTATLLSGATYYLSLNPRALKKATDEVRLTFQSEDEITIDRAGRLSYLMAVVEESFRLYPPVPTGLPRVVPAGGEVIDGKFVPGGTAVAISQLAAYHSPSNFRRPEEFIPERWIEGSKFPEDQLAVVQPFSMGPRNCLGKKQVVSVLRDLITREPG</sequence>
<dbReference type="PRINTS" id="PR00385">
    <property type="entry name" value="P450"/>
</dbReference>
<evidence type="ECO:0000256" key="1">
    <source>
        <dbReference type="ARBA" id="ARBA00001971"/>
    </source>
</evidence>
<comment type="similarity">
    <text evidence="2 8">Belongs to the cytochrome P450 family.</text>
</comment>
<keyword evidence="10" id="KW-1185">Reference proteome</keyword>
<dbReference type="EMBL" id="JAVRRF010000028">
    <property type="protein sequence ID" value="KAK5052895.1"/>
    <property type="molecule type" value="Genomic_DNA"/>
</dbReference>
<name>A0ABR0IZL6_9EURO</name>
<keyword evidence="3 8" id="KW-0349">Heme</keyword>
<keyword evidence="7 8" id="KW-0503">Monooxygenase</keyword>
<evidence type="ECO:0000256" key="8">
    <source>
        <dbReference type="RuleBase" id="RU000461"/>
    </source>
</evidence>
<evidence type="ECO:0008006" key="11">
    <source>
        <dbReference type="Google" id="ProtNLM"/>
    </source>
</evidence>
<dbReference type="InterPro" id="IPR036396">
    <property type="entry name" value="Cyt_P450_sf"/>
</dbReference>
<keyword evidence="6 8" id="KW-0408">Iron</keyword>
<evidence type="ECO:0000256" key="2">
    <source>
        <dbReference type="ARBA" id="ARBA00010617"/>
    </source>
</evidence>
<evidence type="ECO:0000256" key="4">
    <source>
        <dbReference type="ARBA" id="ARBA00022723"/>
    </source>
</evidence>
<dbReference type="Pfam" id="PF00067">
    <property type="entry name" value="p450"/>
    <property type="match status" value="1"/>
</dbReference>
<dbReference type="CDD" id="cd11058">
    <property type="entry name" value="CYP60B-like"/>
    <property type="match status" value="1"/>
</dbReference>
<dbReference type="SUPFAM" id="SSF48264">
    <property type="entry name" value="Cytochrome P450"/>
    <property type="match status" value="1"/>
</dbReference>
<evidence type="ECO:0000256" key="7">
    <source>
        <dbReference type="ARBA" id="ARBA00023033"/>
    </source>
</evidence>
<keyword evidence="4 8" id="KW-0479">Metal-binding</keyword>
<dbReference type="PANTHER" id="PTHR24305">
    <property type="entry name" value="CYTOCHROME P450"/>
    <property type="match status" value="1"/>
</dbReference>
<organism evidence="9 10">
    <name type="scientific">Exophiala sideris</name>
    <dbReference type="NCBI Taxonomy" id="1016849"/>
    <lineage>
        <taxon>Eukaryota</taxon>
        <taxon>Fungi</taxon>
        <taxon>Dikarya</taxon>
        <taxon>Ascomycota</taxon>
        <taxon>Pezizomycotina</taxon>
        <taxon>Eurotiomycetes</taxon>
        <taxon>Chaetothyriomycetidae</taxon>
        <taxon>Chaetothyriales</taxon>
        <taxon>Herpotrichiellaceae</taxon>
        <taxon>Exophiala</taxon>
    </lineage>
</organism>
<dbReference type="Proteomes" id="UP001345691">
    <property type="component" value="Unassembled WGS sequence"/>
</dbReference>
<gene>
    <name evidence="9" type="ORF">LTR69_009721</name>
</gene>
<dbReference type="PROSITE" id="PS00086">
    <property type="entry name" value="CYTOCHROME_P450"/>
    <property type="match status" value="1"/>
</dbReference>
<evidence type="ECO:0000313" key="9">
    <source>
        <dbReference type="EMBL" id="KAK5052895.1"/>
    </source>
</evidence>
<comment type="cofactor">
    <cofactor evidence="1">
        <name>heme</name>
        <dbReference type="ChEBI" id="CHEBI:30413"/>
    </cofactor>
</comment>
<dbReference type="PRINTS" id="PR00463">
    <property type="entry name" value="EP450I"/>
</dbReference>
<evidence type="ECO:0000256" key="6">
    <source>
        <dbReference type="ARBA" id="ARBA00023004"/>
    </source>
</evidence>